<dbReference type="PANTHER" id="PTHR38340:SF1">
    <property type="entry name" value="S-LAYER PROTEIN"/>
    <property type="match status" value="1"/>
</dbReference>
<evidence type="ECO:0000313" key="3">
    <source>
        <dbReference type="EMBL" id="PAX08146.1"/>
    </source>
</evidence>
<proteinExistence type="predicted"/>
<dbReference type="OrthoDB" id="733404at2"/>
<name>A0A2A2SFV8_9SPHN</name>
<keyword evidence="4" id="KW-1185">Reference proteome</keyword>
<reference evidence="4" key="1">
    <citation type="submission" date="2017-09" db="EMBL/GenBank/DDBJ databases">
        <authorList>
            <person name="Feng G."/>
            <person name="Zhu H."/>
        </authorList>
    </citation>
    <scope>NUCLEOTIDE SEQUENCE [LARGE SCALE GENOMIC DNA]</scope>
    <source>
        <strain evidence="4">1PNM-20</strain>
    </source>
</reference>
<dbReference type="Pfam" id="PF00353">
    <property type="entry name" value="HemolysinCabind"/>
    <property type="match status" value="4"/>
</dbReference>
<evidence type="ECO:0008006" key="5">
    <source>
        <dbReference type="Google" id="ProtNLM"/>
    </source>
</evidence>
<dbReference type="RefSeq" id="WP_095998388.1">
    <property type="nucleotide sequence ID" value="NZ_NSLI01000003.1"/>
</dbReference>
<dbReference type="Proteomes" id="UP000218151">
    <property type="component" value="Unassembled WGS sequence"/>
</dbReference>
<keyword evidence="2" id="KW-0964">Secreted</keyword>
<dbReference type="InterPro" id="IPR011049">
    <property type="entry name" value="Serralysin-like_metalloprot_C"/>
</dbReference>
<dbReference type="PANTHER" id="PTHR38340">
    <property type="entry name" value="S-LAYER PROTEIN"/>
    <property type="match status" value="1"/>
</dbReference>
<dbReference type="SUPFAM" id="SSF51120">
    <property type="entry name" value="beta-Roll"/>
    <property type="match status" value="3"/>
</dbReference>
<gene>
    <name evidence="3" type="ORF">CKY28_11220</name>
</gene>
<evidence type="ECO:0000256" key="1">
    <source>
        <dbReference type="ARBA" id="ARBA00004613"/>
    </source>
</evidence>
<dbReference type="InterPro" id="IPR050557">
    <property type="entry name" value="RTX_toxin/Mannuronan_C5-epim"/>
</dbReference>
<evidence type="ECO:0000313" key="4">
    <source>
        <dbReference type="Proteomes" id="UP000218151"/>
    </source>
</evidence>
<dbReference type="PROSITE" id="PS00330">
    <property type="entry name" value="HEMOLYSIN_CALCIUM"/>
    <property type="match status" value="3"/>
</dbReference>
<sequence>MAVVIGTSGDDVLTGTEDADQINGMGGNDTITGLGGDDVALVNPSTDGADQVDLGSGSDAVLVAGMAGQVRLTFTSAEVGNGNPNDSNTMMNQDGGLAVRFQMEDGSDGLTGPVSRYDDEGITFVAGLNQTFDVRDLVSGVRRGDQFGVVTLGTMGADTLGAVLPGQAYYINAGMGDDTVTGGDANDFLVGGAGADSLAGGAGNDSYIGGGGADTITDTGGGDDRVIFDIATGGADAVDTGDGSDVVSVTGAAGQVRVTFTSAEVGNGNPNDSNTMMNQDGGLAVRLQAEDASGTPAGAVSRFDDEGVTFVSGTAGLTFDVRDLVSGAARGDQFDVVVLGTMGADFLVTDPGRSYYFNAGMGNDSVFGGDRNDFLVGGAGDDRLSGGEGDDSYIGSGGADVINEIGNGADRVIANADTDGADTVNLGAGSDVVTINRTAPGQVRLTFTSAEVGNGNANDSNTMANQDGGLAVRLQAENGMDMPTGAVSRYDDEGVTFVGGAGVTFDVRDLVSGTQRGDRFEVVTLGTMGADALTAVQPTRSYYFNAGMGDDTVTGGTANDFLVGGAGRDRLEGGAGDDQSIGGGGNDRFSYSIVGETGSDTILDFQKVDLFVTDAALRDGNGDGRITFGPNSVLDLDGRNGNDTVRFAGLDPASGLRFLGQLPDGNFAYADAATRPTGAIEGRLGNSILNGAAGEQIFFFDTALGLDFGDDRINGFGTEDLLVTTTAISDSDGDGRIDFGGDRTLNLSDGTSVRINNGAVRSLEFDGSVTMNGVTYFVYSRVGSTNTGADDLFM</sequence>
<comment type="subcellular location">
    <subcellularLocation>
        <location evidence="1">Secreted</location>
    </subcellularLocation>
</comment>
<dbReference type="PRINTS" id="PR00313">
    <property type="entry name" value="CABNDNGRPT"/>
</dbReference>
<dbReference type="GO" id="GO:0005576">
    <property type="term" value="C:extracellular region"/>
    <property type="evidence" value="ECO:0007669"/>
    <property type="project" value="UniProtKB-SubCell"/>
</dbReference>
<accession>A0A2A2SFV8</accession>
<organism evidence="3 4">
    <name type="scientific">Sphingomonas lenta</name>
    <dbReference type="NCBI Taxonomy" id="1141887"/>
    <lineage>
        <taxon>Bacteria</taxon>
        <taxon>Pseudomonadati</taxon>
        <taxon>Pseudomonadota</taxon>
        <taxon>Alphaproteobacteria</taxon>
        <taxon>Sphingomonadales</taxon>
        <taxon>Sphingomonadaceae</taxon>
        <taxon>Sphingomonas</taxon>
    </lineage>
</organism>
<dbReference type="InterPro" id="IPR001343">
    <property type="entry name" value="Hemolysn_Ca-bd"/>
</dbReference>
<comment type="caution">
    <text evidence="3">The sequence shown here is derived from an EMBL/GenBank/DDBJ whole genome shotgun (WGS) entry which is preliminary data.</text>
</comment>
<dbReference type="InterPro" id="IPR018511">
    <property type="entry name" value="Hemolysin-typ_Ca-bd_CS"/>
</dbReference>
<dbReference type="Gene3D" id="2.150.10.10">
    <property type="entry name" value="Serralysin-like metalloprotease, C-terminal"/>
    <property type="match status" value="4"/>
</dbReference>
<protein>
    <recommendedName>
        <fullName evidence="5">Calcium-binding protein</fullName>
    </recommendedName>
</protein>
<dbReference type="GO" id="GO:0005509">
    <property type="term" value="F:calcium ion binding"/>
    <property type="evidence" value="ECO:0007669"/>
    <property type="project" value="InterPro"/>
</dbReference>
<dbReference type="EMBL" id="NSLI01000003">
    <property type="protein sequence ID" value="PAX08146.1"/>
    <property type="molecule type" value="Genomic_DNA"/>
</dbReference>
<dbReference type="AlphaFoldDB" id="A0A2A2SFV8"/>
<evidence type="ECO:0000256" key="2">
    <source>
        <dbReference type="ARBA" id="ARBA00022525"/>
    </source>
</evidence>